<evidence type="ECO:0000313" key="1">
    <source>
        <dbReference type="EMBL" id="VEG74583.1"/>
    </source>
</evidence>
<gene>
    <name evidence="1" type="ORF">NCTC11923_01217</name>
</gene>
<dbReference type="RefSeq" id="WP_126412211.1">
    <property type="nucleotide sequence ID" value="NZ_CBCRWE010000093.1"/>
</dbReference>
<protein>
    <submittedName>
        <fullName evidence="1">Uncharacterized protein</fullName>
    </submittedName>
</protein>
<reference evidence="1 2" key="1">
    <citation type="submission" date="2018-12" db="EMBL/GenBank/DDBJ databases">
        <authorList>
            <consortium name="Pathogen Informatics"/>
        </authorList>
    </citation>
    <scope>NUCLEOTIDE SEQUENCE [LARGE SCALE GENOMIC DNA]</scope>
    <source>
        <strain evidence="1 2">NCTC11923</strain>
    </source>
</reference>
<dbReference type="STRING" id="1278298.GCA_000428685_01663"/>
<dbReference type="AlphaFoldDB" id="A0A448KCC5"/>
<proteinExistence type="predicted"/>
<evidence type="ECO:0000313" key="2">
    <source>
        <dbReference type="Proteomes" id="UP000276899"/>
    </source>
</evidence>
<keyword evidence="2" id="KW-1185">Reference proteome</keyword>
<accession>A0A448KCC5</accession>
<dbReference type="KEGG" id="asla:NCTC11923_01217"/>
<dbReference type="Proteomes" id="UP000276899">
    <property type="component" value="Chromosome"/>
</dbReference>
<organism evidence="1 2">
    <name type="scientific">Actinomyces slackii</name>
    <dbReference type="NCBI Taxonomy" id="52774"/>
    <lineage>
        <taxon>Bacteria</taxon>
        <taxon>Bacillati</taxon>
        <taxon>Actinomycetota</taxon>
        <taxon>Actinomycetes</taxon>
        <taxon>Actinomycetales</taxon>
        <taxon>Actinomycetaceae</taxon>
        <taxon>Actinomyces</taxon>
    </lineage>
</organism>
<name>A0A448KCC5_9ACTO</name>
<dbReference type="EMBL" id="LR134363">
    <property type="protein sequence ID" value="VEG74583.1"/>
    <property type="molecule type" value="Genomic_DNA"/>
</dbReference>
<sequence>MTQETNKYRESVSQYAQLTQLYLDDVSPSGGNPCQKICDSVTNGAWESPAADDWVVDIGDLGTRIKTIFTNQDDEADRALGEEPETVEVPGEHEWKATWVNPFMSGGGTLGAALAMA</sequence>